<name>F4KQ58_HALH1</name>
<reference evidence="2 3" key="1">
    <citation type="journal article" date="2011" name="Stand. Genomic Sci.">
        <title>Complete genome sequence of Haliscomenobacter hydrossis type strain (O).</title>
        <authorList>
            <consortium name="US DOE Joint Genome Institute (JGI-PGF)"/>
            <person name="Daligault H."/>
            <person name="Lapidus A."/>
            <person name="Zeytun A."/>
            <person name="Nolan M."/>
            <person name="Lucas S."/>
            <person name="Del Rio T.G."/>
            <person name="Tice H."/>
            <person name="Cheng J.F."/>
            <person name="Tapia R."/>
            <person name="Han C."/>
            <person name="Goodwin L."/>
            <person name="Pitluck S."/>
            <person name="Liolios K."/>
            <person name="Pagani I."/>
            <person name="Ivanova N."/>
            <person name="Huntemann M."/>
            <person name="Mavromatis K."/>
            <person name="Mikhailova N."/>
            <person name="Pati A."/>
            <person name="Chen A."/>
            <person name="Palaniappan K."/>
            <person name="Land M."/>
            <person name="Hauser L."/>
            <person name="Brambilla E.M."/>
            <person name="Rohde M."/>
            <person name="Verbarg S."/>
            <person name="Goker M."/>
            <person name="Bristow J."/>
            <person name="Eisen J.A."/>
            <person name="Markowitz V."/>
            <person name="Hugenholtz P."/>
            <person name="Kyrpides N.C."/>
            <person name="Klenk H.P."/>
            <person name="Woyke T."/>
        </authorList>
    </citation>
    <scope>NUCLEOTIDE SEQUENCE [LARGE SCALE GENOMIC DNA]</scope>
    <source>
        <strain evidence="3">ATCC 27775 / DSM 1100 / LMG 10767 / O</strain>
    </source>
</reference>
<feature type="transmembrane region" description="Helical" evidence="1">
    <location>
        <begin position="16"/>
        <end position="47"/>
    </location>
</feature>
<evidence type="ECO:0000256" key="1">
    <source>
        <dbReference type="SAM" id="Phobius"/>
    </source>
</evidence>
<keyword evidence="1" id="KW-0812">Transmembrane</keyword>
<evidence type="ECO:0000313" key="2">
    <source>
        <dbReference type="EMBL" id="AEE54219.1"/>
    </source>
</evidence>
<feature type="transmembrane region" description="Helical" evidence="1">
    <location>
        <begin position="53"/>
        <end position="73"/>
    </location>
</feature>
<dbReference type="HOGENOM" id="CLU_2584841_0_0_10"/>
<keyword evidence="1" id="KW-1133">Transmembrane helix</keyword>
<keyword evidence="3" id="KW-1185">Reference proteome</keyword>
<dbReference type="KEGG" id="hhy:Halhy_6400"/>
<sequence length="80" mass="8884">MAITENTTTMKKNAEWLSLVGFVLVTLGISALALSFVGLRFSFLIWLDAPGRFFGFAVRVLMVVFGFLLVYIAKSDFKGE</sequence>
<evidence type="ECO:0000313" key="3">
    <source>
        <dbReference type="Proteomes" id="UP000008461"/>
    </source>
</evidence>
<dbReference type="Proteomes" id="UP000008461">
    <property type="component" value="Chromosome"/>
</dbReference>
<keyword evidence="1" id="KW-0472">Membrane</keyword>
<accession>F4KQ58</accession>
<dbReference type="EMBL" id="CP002691">
    <property type="protein sequence ID" value="AEE54219.1"/>
    <property type="molecule type" value="Genomic_DNA"/>
</dbReference>
<organism evidence="2 3">
    <name type="scientific">Haliscomenobacter hydrossis (strain ATCC 27775 / DSM 1100 / LMG 10767 / O)</name>
    <dbReference type="NCBI Taxonomy" id="760192"/>
    <lineage>
        <taxon>Bacteria</taxon>
        <taxon>Pseudomonadati</taxon>
        <taxon>Bacteroidota</taxon>
        <taxon>Saprospiria</taxon>
        <taxon>Saprospirales</taxon>
        <taxon>Haliscomenobacteraceae</taxon>
        <taxon>Haliscomenobacter</taxon>
    </lineage>
</organism>
<proteinExistence type="predicted"/>
<gene>
    <name evidence="2" type="ordered locus">Halhy_6400</name>
</gene>
<reference key="2">
    <citation type="submission" date="2011-04" db="EMBL/GenBank/DDBJ databases">
        <title>Complete sequence of chromosome of Haliscomenobacter hydrossis DSM 1100.</title>
        <authorList>
            <consortium name="US DOE Joint Genome Institute (JGI-PGF)"/>
            <person name="Lucas S."/>
            <person name="Han J."/>
            <person name="Lapidus A."/>
            <person name="Bruce D."/>
            <person name="Goodwin L."/>
            <person name="Pitluck S."/>
            <person name="Peters L."/>
            <person name="Kyrpides N."/>
            <person name="Mavromatis K."/>
            <person name="Ivanova N."/>
            <person name="Ovchinnikova G."/>
            <person name="Pagani I."/>
            <person name="Daligault H."/>
            <person name="Detter J.C."/>
            <person name="Han C."/>
            <person name="Land M."/>
            <person name="Hauser L."/>
            <person name="Markowitz V."/>
            <person name="Cheng J.-F."/>
            <person name="Hugenholtz P."/>
            <person name="Woyke T."/>
            <person name="Wu D."/>
            <person name="Verbarg S."/>
            <person name="Frueling A."/>
            <person name="Brambilla E."/>
            <person name="Klenk H.-P."/>
            <person name="Eisen J.A."/>
        </authorList>
    </citation>
    <scope>NUCLEOTIDE SEQUENCE</scope>
    <source>
        <strain>DSM 1100</strain>
    </source>
</reference>
<protein>
    <submittedName>
        <fullName evidence="2">Uncharacterized protein</fullName>
    </submittedName>
</protein>
<dbReference type="AlphaFoldDB" id="F4KQ58"/>